<dbReference type="InterPro" id="IPR052895">
    <property type="entry name" value="HetReg/Transcr_Mod"/>
</dbReference>
<dbReference type="AlphaFoldDB" id="A0A084ALT5"/>
<evidence type="ECO:0000256" key="1">
    <source>
        <dbReference type="SAM" id="SignalP"/>
    </source>
</evidence>
<dbReference type="EMBL" id="KL648662">
    <property type="protein sequence ID" value="KEY66264.1"/>
    <property type="molecule type" value="Genomic_DNA"/>
</dbReference>
<keyword evidence="3" id="KW-1185">Reference proteome</keyword>
<name>A0A084ALT5_STACB</name>
<gene>
    <name evidence="2" type="ORF">S7711_10007</name>
</gene>
<keyword evidence="1" id="KW-0732">Signal</keyword>
<dbReference type="Pfam" id="PF26639">
    <property type="entry name" value="Het-6_barrel"/>
    <property type="match status" value="1"/>
</dbReference>
<protein>
    <recommendedName>
        <fullName evidence="4">Heterokaryon incompatibility domain-containing protein</fullName>
    </recommendedName>
</protein>
<reference evidence="2 3" key="1">
    <citation type="journal article" date="2014" name="BMC Genomics">
        <title>Comparative genome sequencing reveals chemotype-specific gene clusters in the toxigenic black mold Stachybotrys.</title>
        <authorList>
            <person name="Semeiks J."/>
            <person name="Borek D."/>
            <person name="Otwinowski Z."/>
            <person name="Grishin N.V."/>
        </authorList>
    </citation>
    <scope>NUCLEOTIDE SEQUENCE [LARGE SCALE GENOMIC DNA]</scope>
    <source>
        <strain evidence="3">CBS 109288 / IBT 7711</strain>
    </source>
</reference>
<evidence type="ECO:0000313" key="2">
    <source>
        <dbReference type="EMBL" id="KEY66264.1"/>
    </source>
</evidence>
<organism evidence="2 3">
    <name type="scientific">Stachybotrys chartarum (strain CBS 109288 / IBT 7711)</name>
    <name type="common">Toxic black mold</name>
    <name type="synonym">Stilbospora chartarum</name>
    <dbReference type="NCBI Taxonomy" id="1280523"/>
    <lineage>
        <taxon>Eukaryota</taxon>
        <taxon>Fungi</taxon>
        <taxon>Dikarya</taxon>
        <taxon>Ascomycota</taxon>
        <taxon>Pezizomycotina</taxon>
        <taxon>Sordariomycetes</taxon>
        <taxon>Hypocreomycetidae</taxon>
        <taxon>Hypocreales</taxon>
        <taxon>Stachybotryaceae</taxon>
        <taxon>Stachybotrys</taxon>
    </lineage>
</organism>
<dbReference type="HOGENOM" id="CLU_886159_0_0_1"/>
<dbReference type="PANTHER" id="PTHR24148">
    <property type="entry name" value="ANKYRIN REPEAT DOMAIN-CONTAINING PROTEIN 39 HOMOLOG-RELATED"/>
    <property type="match status" value="1"/>
</dbReference>
<dbReference type="Proteomes" id="UP000028045">
    <property type="component" value="Unassembled WGS sequence"/>
</dbReference>
<accession>A0A084ALT5</accession>
<feature type="chain" id="PRO_5001771083" description="Heterokaryon incompatibility domain-containing protein" evidence="1">
    <location>
        <begin position="24"/>
        <end position="314"/>
    </location>
</feature>
<sequence>MINGDIFGTAILFLQLYIHHSLGAVHHTITSTARVNNEPAHRTINKVLHDFIPLDRFVAPCLAIRRQYQLDRSIRFFNLAFLLHKYRHLSFGDHKDRVWGLLGLANDAEKLRETVNVRLTWQETFIQAARHYVFTPIRQDDWLRGMNVLALASYKTPAPPSTRANARRILPSWVPDYRLAEAAWGVPILDSEFLSNPTRCRRATSLSQACHRAYLSESLDGHDVTAHQVMNFEEQLYPLGSRSSFLREQGFVGMGSPWIREGDVLVVLEGAMVPSILQQVEETEHFTLVSKAFCDGLMDGEVADAGHAEVLSIV</sequence>
<proteinExistence type="predicted"/>
<evidence type="ECO:0008006" key="4">
    <source>
        <dbReference type="Google" id="ProtNLM"/>
    </source>
</evidence>
<dbReference type="PANTHER" id="PTHR24148:SF73">
    <property type="entry name" value="HET DOMAIN PROTEIN (AFU_ORTHOLOGUE AFUA_8G01020)"/>
    <property type="match status" value="1"/>
</dbReference>
<evidence type="ECO:0000313" key="3">
    <source>
        <dbReference type="Proteomes" id="UP000028045"/>
    </source>
</evidence>
<feature type="signal peptide" evidence="1">
    <location>
        <begin position="1"/>
        <end position="23"/>
    </location>
</feature>